<evidence type="ECO:0000313" key="4">
    <source>
        <dbReference type="Proteomes" id="UP001648503"/>
    </source>
</evidence>
<evidence type="ECO:0000313" key="3">
    <source>
        <dbReference type="EMBL" id="KAH6593346.1"/>
    </source>
</evidence>
<evidence type="ECO:0000256" key="2">
    <source>
        <dbReference type="SAM" id="SignalP"/>
    </source>
</evidence>
<reference evidence="3 4" key="1">
    <citation type="submission" date="2021-02" db="EMBL/GenBank/DDBJ databases">
        <title>Variation within the Batrachochytrium salamandrivorans European outbreak.</title>
        <authorList>
            <person name="Kelly M."/>
            <person name="Pasmans F."/>
            <person name="Shea T.P."/>
            <person name="Munoz J.F."/>
            <person name="Carranza S."/>
            <person name="Cuomo C.A."/>
            <person name="Martel A."/>
        </authorList>
    </citation>
    <scope>NUCLEOTIDE SEQUENCE [LARGE SCALE GENOMIC DNA]</scope>
    <source>
        <strain evidence="3 4">AMFP18/2</strain>
    </source>
</reference>
<keyword evidence="2" id="KW-0732">Signal</keyword>
<name>A0ABQ8F738_9FUNG</name>
<dbReference type="EMBL" id="JAFCIX010000357">
    <property type="protein sequence ID" value="KAH6593346.1"/>
    <property type="molecule type" value="Genomic_DNA"/>
</dbReference>
<comment type="caution">
    <text evidence="3">The sequence shown here is derived from an EMBL/GenBank/DDBJ whole genome shotgun (WGS) entry which is preliminary data.</text>
</comment>
<accession>A0ABQ8F738</accession>
<feature type="signal peptide" evidence="2">
    <location>
        <begin position="1"/>
        <end position="20"/>
    </location>
</feature>
<feature type="compositionally biased region" description="Low complexity" evidence="1">
    <location>
        <begin position="193"/>
        <end position="205"/>
    </location>
</feature>
<feature type="region of interest" description="Disordered" evidence="1">
    <location>
        <begin position="167"/>
        <end position="215"/>
    </location>
</feature>
<protein>
    <submittedName>
        <fullName evidence="3">Uncharacterized protein</fullName>
    </submittedName>
</protein>
<proteinExistence type="predicted"/>
<evidence type="ECO:0000256" key="1">
    <source>
        <dbReference type="SAM" id="MobiDB-lite"/>
    </source>
</evidence>
<dbReference type="Proteomes" id="UP001648503">
    <property type="component" value="Unassembled WGS sequence"/>
</dbReference>
<sequence>MKTAAILVISLLAIIGGAAPAPALNGDDLQLYKRQVLPPALPPPSASSLLKDSEQTPQNDWRRRLKDMFLKKETPIKNPFGEPQSRATLQHRKPLGDNPFGEPQSRASLPYRKLLEAVHLEHHNPMPHSGFRKFLETAFVLIQKGYGSEFYQKPTIVGNSKAGIPVAPPLPPSNSGGNSVNWRETVNTDGSKKSSPAPSIPKTKPQLGFKPSDSDLDKARLKRVGQNPKPDLAPEPFFSRIQLRQTFYRGGPKVIGHRIQSGLVPAIQKSRLRLLGRALDPGVENVYTWLRGGVLNGEADLDQRWLDGTVEHESMGTRHDNRALAARLADFLQVAYRQYQSTLWKYHRDRLVEVG</sequence>
<feature type="compositionally biased region" description="Polar residues" evidence="1">
    <location>
        <begin position="180"/>
        <end position="189"/>
    </location>
</feature>
<feature type="chain" id="PRO_5045670942" evidence="2">
    <location>
        <begin position="21"/>
        <end position="355"/>
    </location>
</feature>
<gene>
    <name evidence="3" type="ORF">BASA50_007554</name>
</gene>
<keyword evidence="4" id="KW-1185">Reference proteome</keyword>
<organism evidence="3 4">
    <name type="scientific">Batrachochytrium salamandrivorans</name>
    <dbReference type="NCBI Taxonomy" id="1357716"/>
    <lineage>
        <taxon>Eukaryota</taxon>
        <taxon>Fungi</taxon>
        <taxon>Fungi incertae sedis</taxon>
        <taxon>Chytridiomycota</taxon>
        <taxon>Chytridiomycota incertae sedis</taxon>
        <taxon>Chytridiomycetes</taxon>
        <taxon>Rhizophydiales</taxon>
        <taxon>Rhizophydiales incertae sedis</taxon>
        <taxon>Batrachochytrium</taxon>
    </lineage>
</organism>